<evidence type="ECO:0000256" key="5">
    <source>
        <dbReference type="ARBA" id="ARBA00022490"/>
    </source>
</evidence>
<dbReference type="InterPro" id="IPR015404">
    <property type="entry name" value="Vps5_C"/>
</dbReference>
<dbReference type="AlphaFoldDB" id="A0AAN9YAD1"/>
<dbReference type="Pfam" id="PF09325">
    <property type="entry name" value="Vps5"/>
    <property type="match status" value="1"/>
</dbReference>
<proteinExistence type="inferred from homology"/>
<keyword evidence="6" id="KW-0446">Lipid-binding</keyword>
<keyword evidence="7" id="KW-0472">Membrane</keyword>
<evidence type="ECO:0000256" key="3">
    <source>
        <dbReference type="ARBA" id="ARBA00010883"/>
    </source>
</evidence>
<comment type="similarity">
    <text evidence="3">Belongs to the sorting nexin family.</text>
</comment>
<dbReference type="Gene3D" id="3.30.1520.10">
    <property type="entry name" value="Phox-like domain"/>
    <property type="match status" value="1"/>
</dbReference>
<dbReference type="PANTHER" id="PTHR45949">
    <property type="entry name" value="SORTING NEXIN-4"/>
    <property type="match status" value="1"/>
</dbReference>
<evidence type="ECO:0000313" key="10">
    <source>
        <dbReference type="EMBL" id="KAK7603707.1"/>
    </source>
</evidence>
<dbReference type="Pfam" id="PF00787">
    <property type="entry name" value="PX"/>
    <property type="match status" value="1"/>
</dbReference>
<dbReference type="SUPFAM" id="SSF103657">
    <property type="entry name" value="BAR/IMD domain-like"/>
    <property type="match status" value="1"/>
</dbReference>
<evidence type="ECO:0000256" key="7">
    <source>
        <dbReference type="ARBA" id="ARBA00023136"/>
    </source>
</evidence>
<dbReference type="PANTHER" id="PTHR45949:SF2">
    <property type="entry name" value="SORTING NEXIN-4"/>
    <property type="match status" value="1"/>
</dbReference>
<evidence type="ECO:0000256" key="2">
    <source>
        <dbReference type="ARBA" id="ARBA00004496"/>
    </source>
</evidence>
<evidence type="ECO:0000256" key="4">
    <source>
        <dbReference type="ARBA" id="ARBA00022448"/>
    </source>
</evidence>
<dbReference type="InterPro" id="IPR027267">
    <property type="entry name" value="AH/BAR_dom_sf"/>
</dbReference>
<gene>
    <name evidence="10" type="ORF">V9T40_003706</name>
</gene>
<dbReference type="GO" id="GO:0005769">
    <property type="term" value="C:early endosome"/>
    <property type="evidence" value="ECO:0007669"/>
    <property type="project" value="TreeGrafter"/>
</dbReference>
<dbReference type="GO" id="GO:0032456">
    <property type="term" value="P:endocytic recycling"/>
    <property type="evidence" value="ECO:0007669"/>
    <property type="project" value="TreeGrafter"/>
</dbReference>
<dbReference type="Proteomes" id="UP001367676">
    <property type="component" value="Unassembled WGS sequence"/>
</dbReference>
<evidence type="ECO:0000313" key="11">
    <source>
        <dbReference type="Proteomes" id="UP001367676"/>
    </source>
</evidence>
<dbReference type="GO" id="GO:0000422">
    <property type="term" value="P:autophagy of mitochondrion"/>
    <property type="evidence" value="ECO:0007669"/>
    <property type="project" value="TreeGrafter"/>
</dbReference>
<dbReference type="SUPFAM" id="SSF64268">
    <property type="entry name" value="PX domain"/>
    <property type="match status" value="1"/>
</dbReference>
<organism evidence="10 11">
    <name type="scientific">Parthenolecanium corni</name>
    <dbReference type="NCBI Taxonomy" id="536013"/>
    <lineage>
        <taxon>Eukaryota</taxon>
        <taxon>Metazoa</taxon>
        <taxon>Ecdysozoa</taxon>
        <taxon>Arthropoda</taxon>
        <taxon>Hexapoda</taxon>
        <taxon>Insecta</taxon>
        <taxon>Pterygota</taxon>
        <taxon>Neoptera</taxon>
        <taxon>Paraneoptera</taxon>
        <taxon>Hemiptera</taxon>
        <taxon>Sternorrhyncha</taxon>
        <taxon>Coccoidea</taxon>
        <taxon>Coccidae</taxon>
        <taxon>Parthenolecanium</taxon>
    </lineage>
</organism>
<evidence type="ECO:0000259" key="9">
    <source>
        <dbReference type="PROSITE" id="PS50195"/>
    </source>
</evidence>
<dbReference type="GO" id="GO:0015031">
    <property type="term" value="P:protein transport"/>
    <property type="evidence" value="ECO:0007669"/>
    <property type="project" value="TreeGrafter"/>
</dbReference>
<comment type="caution">
    <text evidence="10">The sequence shown here is derived from an EMBL/GenBank/DDBJ whole genome shotgun (WGS) entry which is preliminary data.</text>
</comment>
<feature type="region of interest" description="Disordered" evidence="8">
    <location>
        <begin position="341"/>
        <end position="367"/>
    </location>
</feature>
<dbReference type="Gene3D" id="1.20.1270.60">
    <property type="entry name" value="Arfaptin homology (AH) domain/BAR domain"/>
    <property type="match status" value="1"/>
</dbReference>
<dbReference type="InterPro" id="IPR036871">
    <property type="entry name" value="PX_dom_sf"/>
</dbReference>
<dbReference type="GO" id="GO:0034727">
    <property type="term" value="P:piecemeal microautophagy of the nucleus"/>
    <property type="evidence" value="ECO:0007669"/>
    <property type="project" value="TreeGrafter"/>
</dbReference>
<keyword evidence="5" id="KW-0963">Cytoplasm</keyword>
<evidence type="ECO:0000256" key="6">
    <source>
        <dbReference type="ARBA" id="ARBA00023121"/>
    </source>
</evidence>
<feature type="domain" description="PX" evidence="9">
    <location>
        <begin position="61"/>
        <end position="182"/>
    </location>
</feature>
<dbReference type="InterPro" id="IPR001683">
    <property type="entry name" value="PX_dom"/>
</dbReference>
<keyword evidence="11" id="KW-1185">Reference proteome</keyword>
<sequence>MSLENKEVPDVKSGVSSPVLDEDKTLAANFHQASDNSNLEIEWANNFKLFAEDENIDGFIPEIKVNVENPQRHAEPLDTYITYKITVSSNRADFAEKEYIVRRRYNDFVWLRNKLVETYPTRLIPPLPGKHSLLGHLDRYAKDFIALRMIMLNRFLNRVIKHPILSYSEHLKTFLTASISEFISCQKSTSSGLFTKMSGSFQSMTMTTIVREKYSEFEEMKKYIANLSEKLIAFEKIMSRMHKERKELTKDMNQLGIEFEKWGNCEIILSPLLMSVGQAFSKVSVVHETLLTKPMEFVLLQPIREYISYTESVKEALMRRDNVQIQYESAVDEIYRKKNDQTSSSRLSRRNSLEQTSEINGSDTTKPALVCSAEKNHDKLQIANEDIRSDIERWSIEKKQDMKRILLGLSNYYIQYYQKSLAVWEDSLRKINVPLSKDC</sequence>
<dbReference type="PROSITE" id="PS50195">
    <property type="entry name" value="PX"/>
    <property type="match status" value="1"/>
</dbReference>
<dbReference type="GO" id="GO:0000407">
    <property type="term" value="C:phagophore assembly site"/>
    <property type="evidence" value="ECO:0007669"/>
    <property type="project" value="TreeGrafter"/>
</dbReference>
<name>A0AAN9YAD1_9HEMI</name>
<keyword evidence="4" id="KW-0813">Transport</keyword>
<dbReference type="EMBL" id="JBBCAQ010000006">
    <property type="protein sequence ID" value="KAK7603707.1"/>
    <property type="molecule type" value="Genomic_DNA"/>
</dbReference>
<reference evidence="10 11" key="1">
    <citation type="submission" date="2024-03" db="EMBL/GenBank/DDBJ databases">
        <title>Adaptation during the transition from Ophiocordyceps entomopathogen to insect associate is accompanied by gene loss and intensified selection.</title>
        <authorList>
            <person name="Ward C.M."/>
            <person name="Onetto C.A."/>
            <person name="Borneman A.R."/>
        </authorList>
    </citation>
    <scope>NUCLEOTIDE SEQUENCE [LARGE SCALE GENOMIC DNA]</scope>
    <source>
        <strain evidence="10">AWRI1</strain>
        <tissue evidence="10">Single Adult Female</tissue>
    </source>
</reference>
<dbReference type="SMART" id="SM00312">
    <property type="entry name" value="PX"/>
    <property type="match status" value="1"/>
</dbReference>
<comment type="subcellular location">
    <subcellularLocation>
        <location evidence="2">Cytoplasm</location>
    </subcellularLocation>
    <subcellularLocation>
        <location evidence="1">Endomembrane system</location>
        <topology evidence="1">Peripheral membrane protein</topology>
    </subcellularLocation>
</comment>
<dbReference type="CDD" id="cd06860">
    <property type="entry name" value="PX_SNX7_30_like"/>
    <property type="match status" value="1"/>
</dbReference>
<protein>
    <recommendedName>
        <fullName evidence="9">PX domain-containing protein</fullName>
    </recommendedName>
</protein>
<evidence type="ECO:0000256" key="1">
    <source>
        <dbReference type="ARBA" id="ARBA00004184"/>
    </source>
</evidence>
<evidence type="ECO:0000256" key="8">
    <source>
        <dbReference type="SAM" id="MobiDB-lite"/>
    </source>
</evidence>
<accession>A0AAN9YAD1</accession>
<dbReference type="GO" id="GO:0061709">
    <property type="term" value="P:reticulophagy"/>
    <property type="evidence" value="ECO:0007669"/>
    <property type="project" value="TreeGrafter"/>
</dbReference>
<feature type="compositionally biased region" description="Polar residues" evidence="8">
    <location>
        <begin position="354"/>
        <end position="365"/>
    </location>
</feature>
<dbReference type="GO" id="GO:0035091">
    <property type="term" value="F:phosphatidylinositol binding"/>
    <property type="evidence" value="ECO:0007669"/>
    <property type="project" value="InterPro"/>
</dbReference>